<evidence type="ECO:0000313" key="9">
    <source>
        <dbReference type="Proteomes" id="UP000468766"/>
    </source>
</evidence>
<dbReference type="PANTHER" id="PTHR35936:SF17">
    <property type="entry name" value="ARGININE-BINDING EXTRACELLULAR PROTEIN ARTP"/>
    <property type="match status" value="1"/>
</dbReference>
<feature type="domain" description="Solute-binding protein family 3/N-terminal" evidence="6">
    <location>
        <begin position="55"/>
        <end position="274"/>
    </location>
</feature>
<dbReference type="CDD" id="cd13624">
    <property type="entry name" value="PBP2_Arg_Lys_His"/>
    <property type="match status" value="1"/>
</dbReference>
<dbReference type="InterPro" id="IPR001638">
    <property type="entry name" value="Solute-binding_3/MltF_N"/>
</dbReference>
<evidence type="ECO:0000259" key="7">
    <source>
        <dbReference type="SMART" id="SM00079"/>
    </source>
</evidence>
<dbReference type="GO" id="GO:0030313">
    <property type="term" value="C:cell envelope"/>
    <property type="evidence" value="ECO:0007669"/>
    <property type="project" value="UniProtKB-SubCell"/>
</dbReference>
<dbReference type="AlphaFoldDB" id="A0A6I0F7Y7"/>
<keyword evidence="5" id="KW-1133">Transmembrane helix</keyword>
<evidence type="ECO:0000256" key="1">
    <source>
        <dbReference type="ARBA" id="ARBA00004196"/>
    </source>
</evidence>
<dbReference type="GO" id="GO:0015276">
    <property type="term" value="F:ligand-gated monoatomic ion channel activity"/>
    <property type="evidence" value="ECO:0007669"/>
    <property type="project" value="InterPro"/>
</dbReference>
<name>A0A6I0F7Y7_9FIRM</name>
<dbReference type="GO" id="GO:0016020">
    <property type="term" value="C:membrane"/>
    <property type="evidence" value="ECO:0007669"/>
    <property type="project" value="InterPro"/>
</dbReference>
<dbReference type="SUPFAM" id="SSF53850">
    <property type="entry name" value="Periplasmic binding protein-like II"/>
    <property type="match status" value="1"/>
</dbReference>
<gene>
    <name evidence="8" type="ORF">F9B85_03010</name>
</gene>
<evidence type="ECO:0000256" key="4">
    <source>
        <dbReference type="RuleBase" id="RU003744"/>
    </source>
</evidence>
<dbReference type="Proteomes" id="UP000468766">
    <property type="component" value="Unassembled WGS sequence"/>
</dbReference>
<dbReference type="InterPro" id="IPR001320">
    <property type="entry name" value="Iontro_rcpt_C"/>
</dbReference>
<keyword evidence="9" id="KW-1185">Reference proteome</keyword>
<feature type="transmembrane region" description="Helical" evidence="5">
    <location>
        <begin position="21"/>
        <end position="38"/>
    </location>
</feature>
<dbReference type="EMBL" id="WBXO01000002">
    <property type="protein sequence ID" value="KAB2953608.1"/>
    <property type="molecule type" value="Genomic_DNA"/>
</dbReference>
<protein>
    <submittedName>
        <fullName evidence="8">Basic amino acid ABC transporter substrate-binding protein</fullName>
    </submittedName>
</protein>
<dbReference type="PROSITE" id="PS01039">
    <property type="entry name" value="SBP_BACTERIAL_3"/>
    <property type="match status" value="1"/>
</dbReference>
<sequence>MHHSSLQHSKGRSKHLKKWQKITIIGILIVALFAVLTGCNQTETSSTSTEGEITKIVVGTEATYRPFEWRDEQGNIVGFDIDLINAIGEELGIEVEIRNIPFDSLIQSLQNGNIDVIASAMTITERRQETVDFSKPYYESVQAIVVKADSDIASAEDLLDKKVGVQNGTTGSEVAAQLLGERNQNISRFDTIANAFNSQLVGQVEAVIADKPVAERFIANNPNSGLKVIVDDSFESEYFGLAVRKTSPELLAKINEALEKLEQEGKIAEFLDTHMGS</sequence>
<organism evidence="8 9">
    <name type="scientific">Heliorestis acidaminivorans</name>
    <dbReference type="NCBI Taxonomy" id="553427"/>
    <lineage>
        <taxon>Bacteria</taxon>
        <taxon>Bacillati</taxon>
        <taxon>Bacillota</taxon>
        <taxon>Clostridia</taxon>
        <taxon>Eubacteriales</taxon>
        <taxon>Heliobacteriaceae</taxon>
        <taxon>Heliorestis</taxon>
    </lineage>
</organism>
<dbReference type="Pfam" id="PF00497">
    <property type="entry name" value="SBP_bac_3"/>
    <property type="match status" value="1"/>
</dbReference>
<proteinExistence type="inferred from homology"/>
<dbReference type="OrthoDB" id="9774451at2"/>
<comment type="caution">
    <text evidence="8">The sequence shown here is derived from an EMBL/GenBank/DDBJ whole genome shotgun (WGS) entry which is preliminary data.</text>
</comment>
<evidence type="ECO:0000256" key="2">
    <source>
        <dbReference type="ARBA" id="ARBA00010333"/>
    </source>
</evidence>
<evidence type="ECO:0000256" key="3">
    <source>
        <dbReference type="ARBA" id="ARBA00022729"/>
    </source>
</evidence>
<keyword evidence="3" id="KW-0732">Signal</keyword>
<dbReference type="PANTHER" id="PTHR35936">
    <property type="entry name" value="MEMBRANE-BOUND LYTIC MUREIN TRANSGLYCOSYLASE F"/>
    <property type="match status" value="1"/>
</dbReference>
<dbReference type="SMART" id="SM00062">
    <property type="entry name" value="PBPb"/>
    <property type="match status" value="1"/>
</dbReference>
<reference evidence="8 9" key="1">
    <citation type="submission" date="2019-10" db="EMBL/GenBank/DDBJ databases">
        <title>Whole-genome sequence of the extremophile Heliorestis acidaminivorans DSM 24790.</title>
        <authorList>
            <person name="Kyndt J.A."/>
            <person name="Meyer T.E."/>
        </authorList>
    </citation>
    <scope>NUCLEOTIDE SEQUENCE [LARGE SCALE GENOMIC DNA]</scope>
    <source>
        <strain evidence="8 9">DSM 24790</strain>
    </source>
</reference>
<dbReference type="InterPro" id="IPR018313">
    <property type="entry name" value="SBP_3_CS"/>
</dbReference>
<accession>A0A6I0F7Y7</accession>
<feature type="domain" description="Ionotropic glutamate receptor C-terminal" evidence="7">
    <location>
        <begin position="55"/>
        <end position="277"/>
    </location>
</feature>
<dbReference type="Gene3D" id="3.40.190.10">
    <property type="entry name" value="Periplasmic binding protein-like II"/>
    <property type="match status" value="2"/>
</dbReference>
<comment type="similarity">
    <text evidence="2 4">Belongs to the bacterial solute-binding protein 3 family.</text>
</comment>
<comment type="subcellular location">
    <subcellularLocation>
        <location evidence="1">Cell envelope</location>
    </subcellularLocation>
</comment>
<keyword evidence="5" id="KW-0472">Membrane</keyword>
<dbReference type="SMART" id="SM00079">
    <property type="entry name" value="PBPe"/>
    <property type="match status" value="1"/>
</dbReference>
<evidence type="ECO:0000259" key="6">
    <source>
        <dbReference type="SMART" id="SM00062"/>
    </source>
</evidence>
<evidence type="ECO:0000256" key="5">
    <source>
        <dbReference type="SAM" id="Phobius"/>
    </source>
</evidence>
<keyword evidence="5" id="KW-0812">Transmembrane</keyword>
<evidence type="ECO:0000313" key="8">
    <source>
        <dbReference type="EMBL" id="KAB2953608.1"/>
    </source>
</evidence>